<accession>A0ABP7GGA9</accession>
<evidence type="ECO:0000256" key="7">
    <source>
        <dbReference type="SAM" id="Phobius"/>
    </source>
</evidence>
<comment type="similarity">
    <text evidence="2">Belongs to the polysaccharide synthase family.</text>
</comment>
<sequence>MIAVAATVSAVCTALVDSGLSAAVIRAPTLTRIDLETAWWLNMGLAAIFGGGLIALGPAIGLLVGKGELVDVLPLYALTVVVTAAASVPLALIQRRMAFRTRLWITLPASALGAMAAIGFAVVSPSVFALAMQPLVAGIVTVVILGFMRAHIVGFHFDRRAARMMLSFGLPLAGSSTIDTLWNGLPAVYIAAALGVTPAGIYFMADRLRNALVMTVFSAVATVAFPAFSTVAHDRRQFVSYIRSAIRASAALSAPVFLIVAVQAQNIFKLILGPEWSHGALYLSVMMVGAIMYPPNSVNIAAMKAAGRTKLILLLEVGKKVVVLALLVAVLPMGLVPYLWAMVAFGVVAYIPNSWFVSNSLDYRYRDQVADIGLPGIIGAAVAAILWGVCVSFSIPPAVAVFILSPLAIGVGWSGTLAITPSLRRVVSARISARFANIRGR</sequence>
<feature type="transmembrane region" description="Helical" evidence="7">
    <location>
        <begin position="39"/>
        <end position="61"/>
    </location>
</feature>
<feature type="transmembrane region" description="Helical" evidence="7">
    <location>
        <begin position="6"/>
        <end position="27"/>
    </location>
</feature>
<dbReference type="Proteomes" id="UP001500540">
    <property type="component" value="Unassembled WGS sequence"/>
</dbReference>
<name>A0ABP7GGA9_9MICO</name>
<keyword evidence="6 7" id="KW-0472">Membrane</keyword>
<feature type="transmembrane region" description="Helical" evidence="7">
    <location>
        <begin position="338"/>
        <end position="357"/>
    </location>
</feature>
<feature type="transmembrane region" description="Helical" evidence="7">
    <location>
        <begin position="73"/>
        <end position="92"/>
    </location>
</feature>
<keyword evidence="5 7" id="KW-1133">Transmembrane helix</keyword>
<feature type="transmembrane region" description="Helical" evidence="7">
    <location>
        <begin position="135"/>
        <end position="157"/>
    </location>
</feature>
<evidence type="ECO:0008006" key="10">
    <source>
        <dbReference type="Google" id="ProtNLM"/>
    </source>
</evidence>
<evidence type="ECO:0000313" key="9">
    <source>
        <dbReference type="Proteomes" id="UP001500540"/>
    </source>
</evidence>
<keyword evidence="4 7" id="KW-0812">Transmembrane</keyword>
<dbReference type="EMBL" id="BAABAF010000005">
    <property type="protein sequence ID" value="GAA3763542.1"/>
    <property type="molecule type" value="Genomic_DNA"/>
</dbReference>
<feature type="transmembrane region" description="Helical" evidence="7">
    <location>
        <begin position="395"/>
        <end position="420"/>
    </location>
</feature>
<evidence type="ECO:0000256" key="1">
    <source>
        <dbReference type="ARBA" id="ARBA00004651"/>
    </source>
</evidence>
<dbReference type="InterPro" id="IPR050833">
    <property type="entry name" value="Poly_Biosynth_Transport"/>
</dbReference>
<keyword evidence="9" id="KW-1185">Reference proteome</keyword>
<dbReference type="PANTHER" id="PTHR30250:SF10">
    <property type="entry name" value="LIPOPOLYSACCHARIDE BIOSYNTHESIS PROTEIN WZXC"/>
    <property type="match status" value="1"/>
</dbReference>
<organism evidence="8 9">
    <name type="scientific">Microbacterium kribbense</name>
    <dbReference type="NCBI Taxonomy" id="433645"/>
    <lineage>
        <taxon>Bacteria</taxon>
        <taxon>Bacillati</taxon>
        <taxon>Actinomycetota</taxon>
        <taxon>Actinomycetes</taxon>
        <taxon>Micrococcales</taxon>
        <taxon>Microbacteriaceae</taxon>
        <taxon>Microbacterium</taxon>
    </lineage>
</organism>
<evidence type="ECO:0000313" key="8">
    <source>
        <dbReference type="EMBL" id="GAA3763542.1"/>
    </source>
</evidence>
<dbReference type="Pfam" id="PF13440">
    <property type="entry name" value="Polysacc_synt_3"/>
    <property type="match status" value="1"/>
</dbReference>
<comment type="caution">
    <text evidence="8">The sequence shown here is derived from an EMBL/GenBank/DDBJ whole genome shotgun (WGS) entry which is preliminary data.</text>
</comment>
<feature type="transmembrane region" description="Helical" evidence="7">
    <location>
        <begin position="104"/>
        <end position="123"/>
    </location>
</feature>
<feature type="transmembrane region" description="Helical" evidence="7">
    <location>
        <begin position="244"/>
        <end position="264"/>
    </location>
</feature>
<proteinExistence type="inferred from homology"/>
<feature type="transmembrane region" description="Helical" evidence="7">
    <location>
        <begin position="187"/>
        <end position="205"/>
    </location>
</feature>
<comment type="subcellular location">
    <subcellularLocation>
        <location evidence="1">Cell membrane</location>
        <topology evidence="1">Multi-pass membrane protein</topology>
    </subcellularLocation>
</comment>
<dbReference type="PANTHER" id="PTHR30250">
    <property type="entry name" value="PST FAMILY PREDICTED COLANIC ACID TRANSPORTER"/>
    <property type="match status" value="1"/>
</dbReference>
<evidence type="ECO:0000256" key="6">
    <source>
        <dbReference type="ARBA" id="ARBA00023136"/>
    </source>
</evidence>
<evidence type="ECO:0000256" key="2">
    <source>
        <dbReference type="ARBA" id="ARBA00007430"/>
    </source>
</evidence>
<protein>
    <recommendedName>
        <fullName evidence="10">Polysaccharide biosynthesis protein</fullName>
    </recommendedName>
</protein>
<feature type="transmembrane region" description="Helical" evidence="7">
    <location>
        <begin position="211"/>
        <end position="232"/>
    </location>
</feature>
<feature type="transmembrane region" description="Helical" evidence="7">
    <location>
        <begin position="276"/>
        <end position="293"/>
    </location>
</feature>
<feature type="transmembrane region" description="Helical" evidence="7">
    <location>
        <begin position="313"/>
        <end position="332"/>
    </location>
</feature>
<keyword evidence="3" id="KW-1003">Cell membrane</keyword>
<evidence type="ECO:0000256" key="4">
    <source>
        <dbReference type="ARBA" id="ARBA00022692"/>
    </source>
</evidence>
<feature type="transmembrane region" description="Helical" evidence="7">
    <location>
        <begin position="369"/>
        <end position="389"/>
    </location>
</feature>
<evidence type="ECO:0000256" key="3">
    <source>
        <dbReference type="ARBA" id="ARBA00022475"/>
    </source>
</evidence>
<reference evidence="9" key="1">
    <citation type="journal article" date="2019" name="Int. J. Syst. Evol. Microbiol.">
        <title>The Global Catalogue of Microorganisms (GCM) 10K type strain sequencing project: providing services to taxonomists for standard genome sequencing and annotation.</title>
        <authorList>
            <consortium name="The Broad Institute Genomics Platform"/>
            <consortium name="The Broad Institute Genome Sequencing Center for Infectious Disease"/>
            <person name="Wu L."/>
            <person name="Ma J."/>
        </authorList>
    </citation>
    <scope>NUCLEOTIDE SEQUENCE [LARGE SCALE GENOMIC DNA]</scope>
    <source>
        <strain evidence="9">JCM 16950</strain>
    </source>
</reference>
<evidence type="ECO:0000256" key="5">
    <source>
        <dbReference type="ARBA" id="ARBA00022989"/>
    </source>
</evidence>
<gene>
    <name evidence="8" type="ORF">GCM10022240_14870</name>
</gene>